<comment type="caution">
    <text evidence="8">The sequence shown here is derived from an EMBL/GenBank/DDBJ whole genome shotgun (WGS) entry which is preliminary data.</text>
</comment>
<dbReference type="Gene3D" id="3.40.50.300">
    <property type="entry name" value="P-loop containing nucleotide triphosphate hydrolases"/>
    <property type="match status" value="1"/>
</dbReference>
<evidence type="ECO:0000256" key="1">
    <source>
        <dbReference type="ARBA" id="ARBA00004651"/>
    </source>
</evidence>
<dbReference type="InterPro" id="IPR017871">
    <property type="entry name" value="ABC_transporter-like_CS"/>
</dbReference>
<feature type="transmembrane region" description="Helical" evidence="5">
    <location>
        <begin position="125"/>
        <end position="147"/>
    </location>
</feature>
<gene>
    <name evidence="8" type="ORF">GCM10023351_13100</name>
</gene>
<dbReference type="Pfam" id="PF00005">
    <property type="entry name" value="ABC_tran"/>
    <property type="match status" value="1"/>
</dbReference>
<organism evidence="8 9">
    <name type="scientific">Microbacterium gilvum</name>
    <dbReference type="NCBI Taxonomy" id="1336204"/>
    <lineage>
        <taxon>Bacteria</taxon>
        <taxon>Bacillati</taxon>
        <taxon>Actinomycetota</taxon>
        <taxon>Actinomycetes</taxon>
        <taxon>Micrococcales</taxon>
        <taxon>Microbacteriaceae</taxon>
        <taxon>Microbacterium</taxon>
    </lineage>
</organism>
<feature type="transmembrane region" description="Helical" evidence="5">
    <location>
        <begin position="237"/>
        <end position="261"/>
    </location>
</feature>
<dbReference type="Pfam" id="PF00664">
    <property type="entry name" value="ABC_membrane"/>
    <property type="match status" value="1"/>
</dbReference>
<evidence type="ECO:0000259" key="6">
    <source>
        <dbReference type="PROSITE" id="PS50893"/>
    </source>
</evidence>
<evidence type="ECO:0000256" key="2">
    <source>
        <dbReference type="ARBA" id="ARBA00022692"/>
    </source>
</evidence>
<dbReference type="PROSITE" id="PS00211">
    <property type="entry name" value="ABC_TRANSPORTER_1"/>
    <property type="match status" value="1"/>
</dbReference>
<dbReference type="EMBL" id="BAABKO010000002">
    <property type="protein sequence ID" value="GAA4770659.1"/>
    <property type="molecule type" value="Genomic_DNA"/>
</dbReference>
<dbReference type="PROSITE" id="PS50929">
    <property type="entry name" value="ABC_TM1F"/>
    <property type="match status" value="1"/>
</dbReference>
<proteinExistence type="predicted"/>
<feature type="transmembrane region" description="Helical" evidence="5">
    <location>
        <begin position="51"/>
        <end position="71"/>
    </location>
</feature>
<evidence type="ECO:0000256" key="4">
    <source>
        <dbReference type="ARBA" id="ARBA00023136"/>
    </source>
</evidence>
<dbReference type="InterPro" id="IPR011527">
    <property type="entry name" value="ABC1_TM_dom"/>
</dbReference>
<evidence type="ECO:0000256" key="5">
    <source>
        <dbReference type="SAM" id="Phobius"/>
    </source>
</evidence>
<keyword evidence="8" id="KW-0547">Nucleotide-binding</keyword>
<keyword evidence="3 5" id="KW-1133">Transmembrane helix</keyword>
<dbReference type="PANTHER" id="PTHR43394">
    <property type="entry name" value="ATP-DEPENDENT PERMEASE MDL1, MITOCHONDRIAL"/>
    <property type="match status" value="1"/>
</dbReference>
<dbReference type="RefSeq" id="WP_345437279.1">
    <property type="nucleotide sequence ID" value="NZ_BAABKO010000002.1"/>
</dbReference>
<dbReference type="PANTHER" id="PTHR43394:SF1">
    <property type="entry name" value="ATP-BINDING CASSETTE SUB-FAMILY B MEMBER 10, MITOCHONDRIAL"/>
    <property type="match status" value="1"/>
</dbReference>
<dbReference type="Proteomes" id="UP001501645">
    <property type="component" value="Unassembled WGS sequence"/>
</dbReference>
<dbReference type="GO" id="GO:0005524">
    <property type="term" value="F:ATP binding"/>
    <property type="evidence" value="ECO:0007669"/>
    <property type="project" value="UniProtKB-KW"/>
</dbReference>
<dbReference type="InterPro" id="IPR003439">
    <property type="entry name" value="ABC_transporter-like_ATP-bd"/>
</dbReference>
<protein>
    <submittedName>
        <fullName evidence="8">ABC transporter ATP-binding protein</fullName>
    </submittedName>
</protein>
<dbReference type="Gene3D" id="1.20.1560.10">
    <property type="entry name" value="ABC transporter type 1, transmembrane domain"/>
    <property type="match status" value="1"/>
</dbReference>
<keyword evidence="2 5" id="KW-0812">Transmembrane</keyword>
<dbReference type="SUPFAM" id="SSF90123">
    <property type="entry name" value="ABC transporter transmembrane region"/>
    <property type="match status" value="1"/>
</dbReference>
<evidence type="ECO:0000259" key="7">
    <source>
        <dbReference type="PROSITE" id="PS50929"/>
    </source>
</evidence>
<feature type="transmembrane region" description="Helical" evidence="5">
    <location>
        <begin position="153"/>
        <end position="171"/>
    </location>
</feature>
<dbReference type="InterPro" id="IPR039421">
    <property type="entry name" value="Type_1_exporter"/>
</dbReference>
<dbReference type="SUPFAM" id="SSF52540">
    <property type="entry name" value="P-loop containing nucleoside triphosphate hydrolases"/>
    <property type="match status" value="1"/>
</dbReference>
<evidence type="ECO:0000256" key="3">
    <source>
        <dbReference type="ARBA" id="ARBA00022989"/>
    </source>
</evidence>
<feature type="domain" description="ABC transmembrane type-1" evidence="7">
    <location>
        <begin position="25"/>
        <end position="296"/>
    </location>
</feature>
<evidence type="ECO:0000313" key="9">
    <source>
        <dbReference type="Proteomes" id="UP001501645"/>
    </source>
</evidence>
<feature type="transmembrane region" description="Helical" evidence="5">
    <location>
        <begin position="21"/>
        <end position="45"/>
    </location>
</feature>
<dbReference type="InterPro" id="IPR036640">
    <property type="entry name" value="ABC1_TM_sf"/>
</dbReference>
<keyword evidence="4 5" id="KW-0472">Membrane</keyword>
<keyword evidence="9" id="KW-1185">Reference proteome</keyword>
<comment type="subcellular location">
    <subcellularLocation>
        <location evidence="1">Cell membrane</location>
        <topology evidence="1">Multi-pass membrane protein</topology>
    </subcellularLocation>
</comment>
<evidence type="ECO:0000313" key="8">
    <source>
        <dbReference type="EMBL" id="GAA4770659.1"/>
    </source>
</evidence>
<name>A0ABP9A1K5_9MICO</name>
<dbReference type="InterPro" id="IPR027417">
    <property type="entry name" value="P-loop_NTPase"/>
</dbReference>
<accession>A0ABP9A1K5</accession>
<dbReference type="CDD" id="cd07346">
    <property type="entry name" value="ABC_6TM_exporters"/>
    <property type="match status" value="1"/>
</dbReference>
<sequence>MPTLVSPWIRGRRGLLARASLGFSLHQACEAAVPIAVGIVIDVAISGSDPAGLAIGIGLLAVVFAALLSSWRMGELAAMRLYVDMDYAVRRDLLSRALDPSGRARRGGGEALSLLTSDVSETASVAWILGRAAAFAVAIAVAAAGLLAISVPLGITVLVTTPLLALSVHLVTRPLERRSAAEQAALADSSAIASDLLTGLRTVKGLGAEDEATRRFGRANAATLAAALRAGSAEGMFSGVSALLSGAFLVVLAVLASNAALDGTITVGQLVTVIGLAQFLQWPLTSLAFTGAELATVRASRRRIEEFASGVETSPHADVAAPLGAVRIVGADGGPLAGLALDIAAGEFVGVDADEERARALEALLGGVAPAAHGTALVDGEPLLRPPSPGVARVVSAPHEAAILTGTVADNVGVRSRDDIATAAALEDVLAVDGWDRAVGERGRLLSGGQRQRVALARALASDAVVLALREPTTAVDAVTESRIAAGIRELRSGRTTILLTRSRALLAVCDRVVTADDLVGEPA</sequence>
<dbReference type="PROSITE" id="PS50893">
    <property type="entry name" value="ABC_TRANSPORTER_2"/>
    <property type="match status" value="1"/>
</dbReference>
<reference evidence="9" key="1">
    <citation type="journal article" date="2019" name="Int. J. Syst. Evol. Microbiol.">
        <title>The Global Catalogue of Microorganisms (GCM) 10K type strain sequencing project: providing services to taxonomists for standard genome sequencing and annotation.</title>
        <authorList>
            <consortium name="The Broad Institute Genomics Platform"/>
            <consortium name="The Broad Institute Genome Sequencing Center for Infectious Disease"/>
            <person name="Wu L."/>
            <person name="Ma J."/>
        </authorList>
    </citation>
    <scope>NUCLEOTIDE SEQUENCE [LARGE SCALE GENOMIC DNA]</scope>
    <source>
        <strain evidence="9">JCM 18537</strain>
    </source>
</reference>
<keyword evidence="8" id="KW-0067">ATP-binding</keyword>
<feature type="domain" description="ABC transporter" evidence="6">
    <location>
        <begin position="321"/>
        <end position="523"/>
    </location>
</feature>